<keyword evidence="2" id="KW-1185">Reference proteome</keyword>
<evidence type="ECO:0000313" key="1">
    <source>
        <dbReference type="EMBL" id="MBA0788454.1"/>
    </source>
</evidence>
<dbReference type="EMBL" id="JABEZW010227807">
    <property type="protein sequence ID" value="MBA0788454.1"/>
    <property type="molecule type" value="Genomic_DNA"/>
</dbReference>
<dbReference type="AlphaFoldDB" id="A0A7J9FU43"/>
<protein>
    <submittedName>
        <fullName evidence="1">Uncharacterized protein</fullName>
    </submittedName>
</protein>
<accession>A0A7J9FU43</accession>
<dbReference type="Proteomes" id="UP000593568">
    <property type="component" value="Unassembled WGS sequence"/>
</dbReference>
<gene>
    <name evidence="1" type="ORF">Gotri_027045</name>
</gene>
<proteinExistence type="predicted"/>
<sequence>MPLRHSFKIGSVSTTFRRLNLE</sequence>
<comment type="caution">
    <text evidence="1">The sequence shown here is derived from an EMBL/GenBank/DDBJ whole genome shotgun (WGS) entry which is preliminary data.</text>
</comment>
<name>A0A7J9FU43_9ROSI</name>
<organism evidence="1 2">
    <name type="scientific">Gossypium trilobum</name>
    <dbReference type="NCBI Taxonomy" id="34281"/>
    <lineage>
        <taxon>Eukaryota</taxon>
        <taxon>Viridiplantae</taxon>
        <taxon>Streptophyta</taxon>
        <taxon>Embryophyta</taxon>
        <taxon>Tracheophyta</taxon>
        <taxon>Spermatophyta</taxon>
        <taxon>Magnoliopsida</taxon>
        <taxon>eudicotyledons</taxon>
        <taxon>Gunneridae</taxon>
        <taxon>Pentapetalae</taxon>
        <taxon>rosids</taxon>
        <taxon>malvids</taxon>
        <taxon>Malvales</taxon>
        <taxon>Malvaceae</taxon>
        <taxon>Malvoideae</taxon>
        <taxon>Gossypium</taxon>
    </lineage>
</organism>
<evidence type="ECO:0000313" key="2">
    <source>
        <dbReference type="Proteomes" id="UP000593568"/>
    </source>
</evidence>
<reference evidence="1 2" key="1">
    <citation type="journal article" date="2019" name="Genome Biol. Evol.">
        <title>Insights into the evolution of the New World diploid cottons (Gossypium, subgenus Houzingenia) based on genome sequencing.</title>
        <authorList>
            <person name="Grover C.E."/>
            <person name="Arick M.A. 2nd"/>
            <person name="Thrash A."/>
            <person name="Conover J.L."/>
            <person name="Sanders W.S."/>
            <person name="Peterson D.G."/>
            <person name="Frelichowski J.E."/>
            <person name="Scheffler J.A."/>
            <person name="Scheffler B.E."/>
            <person name="Wendel J.F."/>
        </authorList>
    </citation>
    <scope>NUCLEOTIDE SEQUENCE [LARGE SCALE GENOMIC DNA]</scope>
    <source>
        <strain evidence="1">8</strain>
        <tissue evidence="1">Leaf</tissue>
    </source>
</reference>